<dbReference type="RefSeq" id="WP_097280234.1">
    <property type="nucleotide sequence ID" value="NZ_OCNJ01000007.1"/>
</dbReference>
<protein>
    <submittedName>
        <fullName evidence="1">Uncharacterized protein</fullName>
    </submittedName>
</protein>
<evidence type="ECO:0000313" key="2">
    <source>
        <dbReference type="Proteomes" id="UP000219621"/>
    </source>
</evidence>
<proteinExistence type="predicted"/>
<dbReference type="EMBL" id="OCNJ01000007">
    <property type="protein sequence ID" value="SOD97922.1"/>
    <property type="molecule type" value="Genomic_DNA"/>
</dbReference>
<reference evidence="1 2" key="1">
    <citation type="submission" date="2017-09" db="EMBL/GenBank/DDBJ databases">
        <authorList>
            <person name="Ehlers B."/>
            <person name="Leendertz F.H."/>
        </authorList>
    </citation>
    <scope>NUCLEOTIDE SEQUENCE [LARGE SCALE GENOMIC DNA]</scope>
    <source>
        <strain evidence="1 2">USBA 140</strain>
    </source>
</reference>
<gene>
    <name evidence="1" type="ORF">SAMN05421508_107128</name>
</gene>
<accession>A0A286GQZ4</accession>
<dbReference type="AlphaFoldDB" id="A0A286GQZ4"/>
<organism evidence="1 2">
    <name type="scientific">Caenispirillum bisanense</name>
    <dbReference type="NCBI Taxonomy" id="414052"/>
    <lineage>
        <taxon>Bacteria</taxon>
        <taxon>Pseudomonadati</taxon>
        <taxon>Pseudomonadota</taxon>
        <taxon>Alphaproteobacteria</taxon>
        <taxon>Rhodospirillales</taxon>
        <taxon>Novispirillaceae</taxon>
        <taxon>Caenispirillum</taxon>
    </lineage>
</organism>
<sequence length="470" mass="47388">MNTKVAAIAAAAVVAVAGGGYLIADRVADARAQTVLEDLAASLGTGEQLTWSGVDAEPFGRGVTVRGLTYQRADGYQARIASLRAEGLTPEGGAETADLTDVVMTLPDAGVVTIGGIAATAVAPLPDIPDQADDAEAVAHLLGGLGVGTLVLTQVEARPDDRSVSMTAKTLTFADVAAGRYGRVTLEGAALAATDGTAMSLQRLAVAGLDLGGIGRMDEDALQVAAGNAFGITELGLTELSLTGPTVSFGVGGVTVDGIERVDGVLVSSNTRIDHVTLPASVVADENPVAGAMLQALGRDTVDLSVEAVQRFDADSGALTLGPLRVRSEGMGEAVLQADLRDVPLVELAAALDADDFAAAEAMAGRISLVGASLTYTDDRLADVLIDDLSGGDRQGFADMAAAMVAMEAQEAVSAEDAAMVAEAVRAFLVGGNAFSITLQPTAPVLLPVALAALQMGQGSAALALKVEGR</sequence>
<name>A0A286GQZ4_9PROT</name>
<keyword evidence="2" id="KW-1185">Reference proteome</keyword>
<evidence type="ECO:0000313" key="1">
    <source>
        <dbReference type="EMBL" id="SOD97922.1"/>
    </source>
</evidence>
<dbReference type="Proteomes" id="UP000219621">
    <property type="component" value="Unassembled WGS sequence"/>
</dbReference>